<evidence type="ECO:0000256" key="2">
    <source>
        <dbReference type="ARBA" id="ARBA00023015"/>
    </source>
</evidence>
<keyword evidence="4" id="KW-0804">Transcription</keyword>
<dbReference type="SUPFAM" id="SSF53850">
    <property type="entry name" value="Periplasmic binding protein-like II"/>
    <property type="match status" value="1"/>
</dbReference>
<dbReference type="PRINTS" id="PR00039">
    <property type="entry name" value="HTHLYSR"/>
</dbReference>
<keyword evidence="2" id="KW-0805">Transcription regulation</keyword>
<dbReference type="PROSITE" id="PS50931">
    <property type="entry name" value="HTH_LYSR"/>
    <property type="match status" value="1"/>
</dbReference>
<dbReference type="Gene3D" id="1.10.10.10">
    <property type="entry name" value="Winged helix-like DNA-binding domain superfamily/Winged helix DNA-binding domain"/>
    <property type="match status" value="1"/>
</dbReference>
<reference evidence="7" key="1">
    <citation type="journal article" date="2019" name="Int. J. Syst. Evol. Microbiol.">
        <title>The Global Catalogue of Microorganisms (GCM) 10K type strain sequencing project: providing services to taxonomists for standard genome sequencing and annotation.</title>
        <authorList>
            <consortium name="The Broad Institute Genomics Platform"/>
            <consortium name="The Broad Institute Genome Sequencing Center for Infectious Disease"/>
            <person name="Wu L."/>
            <person name="Ma J."/>
        </authorList>
    </citation>
    <scope>NUCLEOTIDE SEQUENCE [LARGE SCALE GENOMIC DNA]</scope>
    <source>
        <strain evidence="7">JCM 18053</strain>
    </source>
</reference>
<dbReference type="SUPFAM" id="SSF46785">
    <property type="entry name" value="Winged helix' DNA-binding domain"/>
    <property type="match status" value="1"/>
</dbReference>
<dbReference type="Pfam" id="PF03466">
    <property type="entry name" value="LysR_substrate"/>
    <property type="match status" value="1"/>
</dbReference>
<dbReference type="PANTHER" id="PTHR30126">
    <property type="entry name" value="HTH-TYPE TRANSCRIPTIONAL REGULATOR"/>
    <property type="match status" value="1"/>
</dbReference>
<dbReference type="InterPro" id="IPR036390">
    <property type="entry name" value="WH_DNA-bd_sf"/>
</dbReference>
<comment type="similarity">
    <text evidence="1">Belongs to the LysR transcriptional regulatory family.</text>
</comment>
<dbReference type="EMBL" id="BAABIA010000002">
    <property type="protein sequence ID" value="GAA5137161.1"/>
    <property type="molecule type" value="Genomic_DNA"/>
</dbReference>
<gene>
    <name evidence="6" type="ORF">GCM10023213_13500</name>
</gene>
<dbReference type="Pfam" id="PF00126">
    <property type="entry name" value="HTH_1"/>
    <property type="match status" value="1"/>
</dbReference>
<evidence type="ECO:0000256" key="1">
    <source>
        <dbReference type="ARBA" id="ARBA00009437"/>
    </source>
</evidence>
<dbReference type="InterPro" id="IPR005119">
    <property type="entry name" value="LysR_subst-bd"/>
</dbReference>
<dbReference type="InterPro" id="IPR036388">
    <property type="entry name" value="WH-like_DNA-bd_sf"/>
</dbReference>
<keyword evidence="7" id="KW-1185">Reference proteome</keyword>
<dbReference type="Proteomes" id="UP001499852">
    <property type="component" value="Unassembled WGS sequence"/>
</dbReference>
<evidence type="ECO:0000313" key="7">
    <source>
        <dbReference type="Proteomes" id="UP001499852"/>
    </source>
</evidence>
<dbReference type="InterPro" id="IPR000847">
    <property type="entry name" value="LysR_HTH_N"/>
</dbReference>
<protein>
    <submittedName>
        <fullName evidence="6">LysR family transcriptional regulator</fullName>
    </submittedName>
</protein>
<sequence>MSGGGSQPACLLSLPDTLSSHSSTAMELYQLRTFLAVADEGNLTRAAEKMFTSQPAVTAQVRALEGELGIRLFDRSPKGMRLTQGGEALRDQARLIVDAARDFKHSAEHLRGTVTGEMVLGINNRPEFLRLMDVLKDLTEAHPDLRYELVDGSSGVILQGLEEGTVAIGFFEGQHETPKLTVHPLDVIELCLACPQAWAEELASPDWNLLQKKPWIFASPMCSYFRAIQNICEQQGLDITPRFRVNECVTVLNLVAEGLGMTLTAKHLINVPPFKGRILALPHFRAVVTLNIAYLTERENDPTIIAVRDAVLRAWNKELPVTGTRSGISLPSRRITG</sequence>
<dbReference type="PANTHER" id="PTHR30126:SF40">
    <property type="entry name" value="HTH-TYPE TRANSCRIPTIONAL REGULATOR GLTR"/>
    <property type="match status" value="1"/>
</dbReference>
<keyword evidence="3" id="KW-0238">DNA-binding</keyword>
<evidence type="ECO:0000256" key="4">
    <source>
        <dbReference type="ARBA" id="ARBA00023163"/>
    </source>
</evidence>
<organism evidence="6 7">
    <name type="scientific">Prosthecobacter algae</name>
    <dbReference type="NCBI Taxonomy" id="1144682"/>
    <lineage>
        <taxon>Bacteria</taxon>
        <taxon>Pseudomonadati</taxon>
        <taxon>Verrucomicrobiota</taxon>
        <taxon>Verrucomicrobiia</taxon>
        <taxon>Verrucomicrobiales</taxon>
        <taxon>Verrucomicrobiaceae</taxon>
        <taxon>Prosthecobacter</taxon>
    </lineage>
</organism>
<dbReference type="Gene3D" id="3.40.190.290">
    <property type="match status" value="1"/>
</dbReference>
<evidence type="ECO:0000313" key="6">
    <source>
        <dbReference type="EMBL" id="GAA5137161.1"/>
    </source>
</evidence>
<accession>A0ABP9NZT0</accession>
<evidence type="ECO:0000259" key="5">
    <source>
        <dbReference type="PROSITE" id="PS50931"/>
    </source>
</evidence>
<comment type="caution">
    <text evidence="6">The sequence shown here is derived from an EMBL/GenBank/DDBJ whole genome shotgun (WGS) entry which is preliminary data.</text>
</comment>
<evidence type="ECO:0000256" key="3">
    <source>
        <dbReference type="ARBA" id="ARBA00023125"/>
    </source>
</evidence>
<proteinExistence type="inferred from homology"/>
<name>A0ABP9NZT0_9BACT</name>
<dbReference type="CDD" id="cd05466">
    <property type="entry name" value="PBP2_LTTR_substrate"/>
    <property type="match status" value="1"/>
</dbReference>
<feature type="domain" description="HTH lysR-type" evidence="5">
    <location>
        <begin position="26"/>
        <end position="83"/>
    </location>
</feature>